<reference evidence="4" key="1">
    <citation type="journal article" date="2019" name="Int. J. Syst. Evol. Microbiol.">
        <title>The Global Catalogue of Microorganisms (GCM) 10K type strain sequencing project: providing services to taxonomists for standard genome sequencing and annotation.</title>
        <authorList>
            <consortium name="The Broad Institute Genomics Platform"/>
            <consortium name="The Broad Institute Genome Sequencing Center for Infectious Disease"/>
            <person name="Wu L."/>
            <person name="Ma J."/>
        </authorList>
    </citation>
    <scope>NUCLEOTIDE SEQUENCE [LARGE SCALE GENOMIC DNA]</scope>
    <source>
        <strain evidence="4">CGMCC 1.12478</strain>
    </source>
</reference>
<proteinExistence type="predicted"/>
<feature type="signal peptide" evidence="1">
    <location>
        <begin position="1"/>
        <end position="19"/>
    </location>
</feature>
<organism evidence="3 4">
    <name type="scientific">Marivita lacus</name>
    <dbReference type="NCBI Taxonomy" id="1323742"/>
    <lineage>
        <taxon>Bacteria</taxon>
        <taxon>Pseudomonadati</taxon>
        <taxon>Pseudomonadota</taxon>
        <taxon>Alphaproteobacteria</taxon>
        <taxon>Rhodobacterales</taxon>
        <taxon>Roseobacteraceae</taxon>
        <taxon>Marivita</taxon>
    </lineage>
</organism>
<dbReference type="InterPro" id="IPR050902">
    <property type="entry name" value="ABC_Transporter_SBP"/>
</dbReference>
<dbReference type="PROSITE" id="PS50983">
    <property type="entry name" value="FE_B12_PBP"/>
    <property type="match status" value="1"/>
</dbReference>
<keyword evidence="4" id="KW-1185">Reference proteome</keyword>
<dbReference type="RefSeq" id="WP_188483079.1">
    <property type="nucleotide sequence ID" value="NZ_BMFC01000009.1"/>
</dbReference>
<dbReference type="PANTHER" id="PTHR30535:SF34">
    <property type="entry name" value="MOLYBDATE-BINDING PROTEIN MOLA"/>
    <property type="match status" value="1"/>
</dbReference>
<evidence type="ECO:0000256" key="1">
    <source>
        <dbReference type="SAM" id="SignalP"/>
    </source>
</evidence>
<dbReference type="Gene3D" id="3.40.50.1980">
    <property type="entry name" value="Nitrogenase molybdenum iron protein domain"/>
    <property type="match status" value="2"/>
</dbReference>
<dbReference type="EMBL" id="BMFC01000009">
    <property type="protein sequence ID" value="GGC13173.1"/>
    <property type="molecule type" value="Genomic_DNA"/>
</dbReference>
<protein>
    <submittedName>
        <fullName evidence="3">Cobalamin ABC transporter substrate-binding protein</fullName>
    </submittedName>
</protein>
<keyword evidence="1" id="KW-0732">Signal</keyword>
<accession>A0ABQ1KX81</accession>
<dbReference type="InterPro" id="IPR002491">
    <property type="entry name" value="ABC_transptr_periplasmic_BD"/>
</dbReference>
<dbReference type="SUPFAM" id="SSF53807">
    <property type="entry name" value="Helical backbone' metal receptor"/>
    <property type="match status" value="1"/>
</dbReference>
<dbReference type="PANTHER" id="PTHR30535">
    <property type="entry name" value="VITAMIN B12-BINDING PROTEIN"/>
    <property type="match status" value="1"/>
</dbReference>
<comment type="caution">
    <text evidence="3">The sequence shown here is derived from an EMBL/GenBank/DDBJ whole genome shotgun (WGS) entry which is preliminary data.</text>
</comment>
<name>A0ABQ1KX81_9RHOB</name>
<dbReference type="Pfam" id="PF01497">
    <property type="entry name" value="Peripla_BP_2"/>
    <property type="match status" value="1"/>
</dbReference>
<gene>
    <name evidence="3" type="ORF">GCM10011363_32360</name>
</gene>
<sequence length="272" mass="29036">MWRLLTLMILALAPVGASASDLPRVVSVNVCTDQLVMLLADPEQIVSLSALSDDPRSSVMSAEAGRYAKNNTQAEVIAVQNPDIVVAGAYSDPSMIALLRSIGIEVTQFSITRSLRDIPQEIRLMGEVLEQEARAEALATELEQDLANLPKPGQDAPLAAFFLPNGYSLGAGTLSHDILMAGGARNLSVELGFQGNGTLSLEQVILNQPDLLIGSQPFSGFSLSEEVVTHPALTDFPVLNTSVDWVCGTPFVMQAIASVRHQIDRLTGTGRN</sequence>
<evidence type="ECO:0000313" key="3">
    <source>
        <dbReference type="EMBL" id="GGC13173.1"/>
    </source>
</evidence>
<evidence type="ECO:0000259" key="2">
    <source>
        <dbReference type="PROSITE" id="PS50983"/>
    </source>
</evidence>
<evidence type="ECO:0000313" key="4">
    <source>
        <dbReference type="Proteomes" id="UP000645462"/>
    </source>
</evidence>
<feature type="chain" id="PRO_5046494116" evidence="1">
    <location>
        <begin position="20"/>
        <end position="272"/>
    </location>
</feature>
<dbReference type="Proteomes" id="UP000645462">
    <property type="component" value="Unassembled WGS sequence"/>
</dbReference>
<feature type="domain" description="Fe/B12 periplasmic-binding" evidence="2">
    <location>
        <begin position="24"/>
        <end position="272"/>
    </location>
</feature>